<dbReference type="Pfam" id="PF04542">
    <property type="entry name" value="Sigma70_r2"/>
    <property type="match status" value="1"/>
</dbReference>
<evidence type="ECO:0000313" key="8">
    <source>
        <dbReference type="EMBL" id="MFC3149209.1"/>
    </source>
</evidence>
<dbReference type="InterPro" id="IPR007627">
    <property type="entry name" value="RNA_pol_sigma70_r2"/>
</dbReference>
<dbReference type="NCBIfam" id="TIGR02937">
    <property type="entry name" value="sigma70-ECF"/>
    <property type="match status" value="1"/>
</dbReference>
<protein>
    <submittedName>
        <fullName evidence="8">RNA polymerase sigma factor</fullName>
    </submittedName>
</protein>
<evidence type="ECO:0000256" key="1">
    <source>
        <dbReference type="ARBA" id="ARBA00010641"/>
    </source>
</evidence>
<dbReference type="InterPro" id="IPR036388">
    <property type="entry name" value="WH-like_DNA-bd_sf"/>
</dbReference>
<dbReference type="EMBL" id="JBHRTI010000010">
    <property type="protein sequence ID" value="MFC3149209.1"/>
    <property type="molecule type" value="Genomic_DNA"/>
</dbReference>
<accession>A0ABV7H5Q7</accession>
<dbReference type="CDD" id="cd06171">
    <property type="entry name" value="Sigma70_r4"/>
    <property type="match status" value="1"/>
</dbReference>
<evidence type="ECO:0000256" key="5">
    <source>
        <dbReference type="ARBA" id="ARBA00023163"/>
    </source>
</evidence>
<proteinExistence type="inferred from homology"/>
<reference evidence="9" key="1">
    <citation type="journal article" date="2019" name="Int. J. Syst. Evol. Microbiol.">
        <title>The Global Catalogue of Microorganisms (GCM) 10K type strain sequencing project: providing services to taxonomists for standard genome sequencing and annotation.</title>
        <authorList>
            <consortium name="The Broad Institute Genomics Platform"/>
            <consortium name="The Broad Institute Genome Sequencing Center for Infectious Disease"/>
            <person name="Wu L."/>
            <person name="Ma J."/>
        </authorList>
    </citation>
    <scope>NUCLEOTIDE SEQUENCE [LARGE SCALE GENOMIC DNA]</scope>
    <source>
        <strain evidence="9">KCTC 52168</strain>
    </source>
</reference>
<keyword evidence="5" id="KW-0804">Transcription</keyword>
<dbReference type="InterPro" id="IPR014284">
    <property type="entry name" value="RNA_pol_sigma-70_dom"/>
</dbReference>
<dbReference type="InterPro" id="IPR039425">
    <property type="entry name" value="RNA_pol_sigma-70-like"/>
</dbReference>
<evidence type="ECO:0000259" key="6">
    <source>
        <dbReference type="Pfam" id="PF04542"/>
    </source>
</evidence>
<dbReference type="RefSeq" id="WP_414859598.1">
    <property type="nucleotide sequence ID" value="NZ_CP180191.1"/>
</dbReference>
<dbReference type="PANTHER" id="PTHR43133:SF8">
    <property type="entry name" value="RNA POLYMERASE SIGMA FACTOR HI_1459-RELATED"/>
    <property type="match status" value="1"/>
</dbReference>
<dbReference type="Proteomes" id="UP001595556">
    <property type="component" value="Unassembled WGS sequence"/>
</dbReference>
<comment type="caution">
    <text evidence="8">The sequence shown here is derived from an EMBL/GenBank/DDBJ whole genome shotgun (WGS) entry which is preliminary data.</text>
</comment>
<feature type="domain" description="RNA polymerase sigma-70 region 2" evidence="6">
    <location>
        <begin position="46"/>
        <end position="113"/>
    </location>
</feature>
<keyword evidence="2" id="KW-0805">Transcription regulation</keyword>
<evidence type="ECO:0000313" key="9">
    <source>
        <dbReference type="Proteomes" id="UP001595556"/>
    </source>
</evidence>
<name>A0ABV7H5Q7_9BURK</name>
<keyword evidence="9" id="KW-1185">Reference proteome</keyword>
<dbReference type="PANTHER" id="PTHR43133">
    <property type="entry name" value="RNA POLYMERASE ECF-TYPE SIGMA FACTO"/>
    <property type="match status" value="1"/>
</dbReference>
<dbReference type="InterPro" id="IPR007630">
    <property type="entry name" value="RNA_pol_sigma70_r4"/>
</dbReference>
<feature type="domain" description="RNA polymerase sigma-70 region 4" evidence="7">
    <location>
        <begin position="156"/>
        <end position="206"/>
    </location>
</feature>
<dbReference type="Pfam" id="PF04545">
    <property type="entry name" value="Sigma70_r4"/>
    <property type="match status" value="1"/>
</dbReference>
<gene>
    <name evidence="8" type="ORF">ACFOEN_16425</name>
</gene>
<dbReference type="InterPro" id="IPR013325">
    <property type="entry name" value="RNA_pol_sigma_r2"/>
</dbReference>
<comment type="similarity">
    <text evidence="1">Belongs to the sigma-70 factor family. ECF subfamily.</text>
</comment>
<evidence type="ECO:0000259" key="7">
    <source>
        <dbReference type="Pfam" id="PF04545"/>
    </source>
</evidence>
<sequence length="213" mass="24153">MRTNRRIHGPDAFYIPLMPDAMTPSQLDAALVARCRQGDQRAWAELVQRYQRLIYTVPRRAGLSEAQSADVFQTVFTRLYEHIDRLADPERLHAWLVTTAKRESLRALEQGRRIVALAGADRDDDAPEPIEQVPDPDPLPEQVLESLQLHHQLRRALDALDERTREFIVLAFLQDPALSYQELAARLGVAEGSIGPTRARCIAKLRAAMDRLS</sequence>
<evidence type="ECO:0000256" key="2">
    <source>
        <dbReference type="ARBA" id="ARBA00023015"/>
    </source>
</evidence>
<keyword evidence="4" id="KW-0238">DNA-binding</keyword>
<organism evidence="8 9">
    <name type="scientific">Piscinibacterium candidicorallinum</name>
    <dbReference type="NCBI Taxonomy" id="1793872"/>
    <lineage>
        <taxon>Bacteria</taxon>
        <taxon>Pseudomonadati</taxon>
        <taxon>Pseudomonadota</taxon>
        <taxon>Betaproteobacteria</taxon>
        <taxon>Burkholderiales</taxon>
        <taxon>Piscinibacterium</taxon>
    </lineage>
</organism>
<dbReference type="SUPFAM" id="SSF88946">
    <property type="entry name" value="Sigma2 domain of RNA polymerase sigma factors"/>
    <property type="match status" value="1"/>
</dbReference>
<evidence type="ECO:0000256" key="3">
    <source>
        <dbReference type="ARBA" id="ARBA00023082"/>
    </source>
</evidence>
<dbReference type="Gene3D" id="1.10.1740.10">
    <property type="match status" value="1"/>
</dbReference>
<dbReference type="Gene3D" id="1.10.10.10">
    <property type="entry name" value="Winged helix-like DNA-binding domain superfamily/Winged helix DNA-binding domain"/>
    <property type="match status" value="1"/>
</dbReference>
<dbReference type="SUPFAM" id="SSF88659">
    <property type="entry name" value="Sigma3 and sigma4 domains of RNA polymerase sigma factors"/>
    <property type="match status" value="1"/>
</dbReference>
<keyword evidence="3" id="KW-0731">Sigma factor</keyword>
<evidence type="ECO:0000256" key="4">
    <source>
        <dbReference type="ARBA" id="ARBA00023125"/>
    </source>
</evidence>
<dbReference type="InterPro" id="IPR013324">
    <property type="entry name" value="RNA_pol_sigma_r3/r4-like"/>
</dbReference>